<accession>A0A7W6LHV7</accession>
<dbReference type="RefSeq" id="WP_062556103.1">
    <property type="nucleotide sequence ID" value="NZ_CP049250.1"/>
</dbReference>
<feature type="domain" description="Glycosyl transferase family 25" evidence="1">
    <location>
        <begin position="23"/>
        <end position="205"/>
    </location>
</feature>
<organism evidence="2 3">
    <name type="scientific">Rhizobium rhizoryzae</name>
    <dbReference type="NCBI Taxonomy" id="451876"/>
    <lineage>
        <taxon>Bacteria</taxon>
        <taxon>Pseudomonadati</taxon>
        <taxon>Pseudomonadota</taxon>
        <taxon>Alphaproteobacteria</taxon>
        <taxon>Hyphomicrobiales</taxon>
        <taxon>Rhizobiaceae</taxon>
        <taxon>Rhizobium/Agrobacterium group</taxon>
        <taxon>Rhizobium</taxon>
    </lineage>
</organism>
<dbReference type="EMBL" id="JACIEC010000004">
    <property type="protein sequence ID" value="MBB4144669.1"/>
    <property type="molecule type" value="Genomic_DNA"/>
</dbReference>
<keyword evidence="2" id="KW-0808">Transferase</keyword>
<evidence type="ECO:0000313" key="2">
    <source>
        <dbReference type="EMBL" id="MBB4144669.1"/>
    </source>
</evidence>
<dbReference type="CDD" id="cd06532">
    <property type="entry name" value="Glyco_transf_25"/>
    <property type="match status" value="1"/>
</dbReference>
<name>A0A7W6LHV7_9HYPH</name>
<protein>
    <submittedName>
        <fullName evidence="2">GR25 family glycosyltransferase involved in LPS biosynthesis</fullName>
    </submittedName>
</protein>
<dbReference type="GO" id="GO:0016740">
    <property type="term" value="F:transferase activity"/>
    <property type="evidence" value="ECO:0007669"/>
    <property type="project" value="UniProtKB-KW"/>
</dbReference>
<dbReference type="Proteomes" id="UP000519897">
    <property type="component" value="Unassembled WGS sequence"/>
</dbReference>
<evidence type="ECO:0000313" key="3">
    <source>
        <dbReference type="Proteomes" id="UP000519897"/>
    </source>
</evidence>
<dbReference type="Pfam" id="PF01755">
    <property type="entry name" value="Glyco_transf_25"/>
    <property type="match status" value="1"/>
</dbReference>
<dbReference type="AlphaFoldDB" id="A0A7W6LHV7"/>
<evidence type="ECO:0000259" key="1">
    <source>
        <dbReference type="Pfam" id="PF01755"/>
    </source>
</evidence>
<keyword evidence="3" id="KW-1185">Reference proteome</keyword>
<dbReference type="InterPro" id="IPR002654">
    <property type="entry name" value="Glyco_trans_25"/>
</dbReference>
<gene>
    <name evidence="2" type="ORF">GGQ72_003226</name>
</gene>
<comment type="caution">
    <text evidence="2">The sequence shown here is derived from an EMBL/GenBank/DDBJ whole genome shotgun (WGS) entry which is preliminary data.</text>
</comment>
<reference evidence="2 3" key="1">
    <citation type="submission" date="2020-08" db="EMBL/GenBank/DDBJ databases">
        <title>Genomic Encyclopedia of Type Strains, Phase IV (KMG-IV): sequencing the most valuable type-strain genomes for metagenomic binning, comparative biology and taxonomic classification.</title>
        <authorList>
            <person name="Goeker M."/>
        </authorList>
    </citation>
    <scope>NUCLEOTIDE SEQUENCE [LARGE SCALE GENOMIC DNA]</scope>
    <source>
        <strain evidence="2 3">DSM 29514</strain>
    </source>
</reference>
<proteinExistence type="predicted"/>
<sequence>MSMVVSFPGTVNSASGGRPLGLFAINLDRSPDRWRQIEAGFGSLPWPLQRIAGIDARLDPAAVLAVRRLPLRVPPNALGWNAHRNRLFMLTEEACLAGHILAWRTFLESEFDHGIILEDDAVPQQGFEAAIEALLRQGFDADIVKLEGIYRPGARKALRLGNAGDRAFVRSLRPCSGAAAYMLTRKAAQRLLDRIGDVLMPADDFLWAPSWHGLKIADLSPWVVMQSGAASVIATDRAAKKADRVPPPGRNVWMAVRRGLERLLLLWSATDGKPWKMANAALAQWAPNDYIKMNSQAVTAEDRRSKNG</sequence>